<sequence>MSKAVKLKEQVVEQPDSVTIPPPADDAPYHHIEPFLHLSEQPLFGANKVLLILNQRINIDLISLCKKCDIIVCADGGANQLYDYFPDEQSRIRYLPSYIVGDFDSLRPQVKSYYESRGCIVVPQSTQYSNDFMKCIYCIQLHYELKNTHWHEMIDTVNGLAELWESIPHSNYEVKLYVLNAIGGRFDQSIQSINQLYILNQSYPNLSLFFITAYDVIFLLKKGQNYVTYESRSVFCKEGIPSCGLLPMGDKCVVLNTFGLKYDVREWTSQMLGKVSSSNSISGEYGFIVNCSDDIVMNIEITK</sequence>
<evidence type="ECO:0000313" key="10">
    <source>
        <dbReference type="Proteomes" id="UP000253472"/>
    </source>
</evidence>
<dbReference type="Gene3D" id="2.60.120.320">
    <property type="entry name" value="Thiamin pyrophosphokinase, thiamin-binding domain"/>
    <property type="match status" value="1"/>
</dbReference>
<evidence type="ECO:0000256" key="7">
    <source>
        <dbReference type="PIRNR" id="PIRNR031057"/>
    </source>
</evidence>
<dbReference type="Pfam" id="PF04263">
    <property type="entry name" value="TPK_catalytic"/>
    <property type="match status" value="1"/>
</dbReference>
<dbReference type="Proteomes" id="UP000253472">
    <property type="component" value="Unassembled WGS sequence"/>
</dbReference>
<dbReference type="EMBL" id="QLNQ01000024">
    <property type="protein sequence ID" value="RCK63681.1"/>
    <property type="molecule type" value="Genomic_DNA"/>
</dbReference>
<comment type="similarity">
    <text evidence="2 7">Belongs to the thiamine pyrophosphokinase family.</text>
</comment>
<keyword evidence="10" id="KW-1185">Reference proteome</keyword>
<dbReference type="AlphaFoldDB" id="A0A367YF84"/>
<evidence type="ECO:0000259" key="8">
    <source>
        <dbReference type="SMART" id="SM00983"/>
    </source>
</evidence>
<dbReference type="CDD" id="cd07995">
    <property type="entry name" value="TPK"/>
    <property type="match status" value="1"/>
</dbReference>
<evidence type="ECO:0000256" key="6">
    <source>
        <dbReference type="ARBA" id="ARBA00022840"/>
    </source>
</evidence>
<dbReference type="STRING" id="5486.A0A367YF84"/>
<feature type="domain" description="Thiamin pyrophosphokinase thiamin-binding" evidence="8">
    <location>
        <begin position="223"/>
        <end position="297"/>
    </location>
</feature>
<comment type="catalytic activity">
    <reaction evidence="7">
        <text>thiamine + ATP = thiamine diphosphate + AMP + H(+)</text>
        <dbReference type="Rhea" id="RHEA:11576"/>
        <dbReference type="ChEBI" id="CHEBI:15378"/>
        <dbReference type="ChEBI" id="CHEBI:18385"/>
        <dbReference type="ChEBI" id="CHEBI:30616"/>
        <dbReference type="ChEBI" id="CHEBI:58937"/>
        <dbReference type="ChEBI" id="CHEBI:456215"/>
    </reaction>
</comment>
<dbReference type="InterPro" id="IPR007373">
    <property type="entry name" value="Thiamin_PyroPKinase_B1-bd"/>
</dbReference>
<accession>A0A367YF84</accession>
<dbReference type="SUPFAM" id="SSF63999">
    <property type="entry name" value="Thiamin pyrophosphokinase, catalytic domain"/>
    <property type="match status" value="1"/>
</dbReference>
<keyword evidence="3 7" id="KW-0808">Transferase</keyword>
<evidence type="ECO:0000256" key="3">
    <source>
        <dbReference type="ARBA" id="ARBA00022679"/>
    </source>
</evidence>
<protein>
    <recommendedName>
        <fullName evidence="7">Thiamine pyrophosphokinase</fullName>
        <ecNumber evidence="7">2.7.6.2</ecNumber>
    </recommendedName>
</protein>
<dbReference type="PIRSF" id="PIRSF031057">
    <property type="entry name" value="Thiamin_pyrophosphokinase"/>
    <property type="match status" value="1"/>
</dbReference>
<dbReference type="InterPro" id="IPR016966">
    <property type="entry name" value="Thiamin_pyrophosphokinase_euk"/>
</dbReference>
<gene>
    <name evidence="9" type="primary">THI80_1</name>
    <name evidence="9" type="ORF">Cantr_10155</name>
</gene>
<dbReference type="GO" id="GO:0005524">
    <property type="term" value="F:ATP binding"/>
    <property type="evidence" value="ECO:0007669"/>
    <property type="project" value="UniProtKB-UniRule"/>
</dbReference>
<comment type="pathway">
    <text evidence="1 7">Cofactor biosynthesis; thiamine diphosphate biosynthesis; thiamine diphosphate from thiamine: step 1/1.</text>
</comment>
<dbReference type="NCBIfam" id="TIGR01378">
    <property type="entry name" value="thi_PPkinase"/>
    <property type="match status" value="1"/>
</dbReference>
<dbReference type="GO" id="GO:0006772">
    <property type="term" value="P:thiamine metabolic process"/>
    <property type="evidence" value="ECO:0007669"/>
    <property type="project" value="InterPro"/>
</dbReference>
<dbReference type="SMART" id="SM00983">
    <property type="entry name" value="TPK_B1_binding"/>
    <property type="match status" value="1"/>
</dbReference>
<dbReference type="InterPro" id="IPR007371">
    <property type="entry name" value="TPK_catalytic"/>
</dbReference>
<proteinExistence type="inferred from homology"/>
<reference evidence="9 10" key="1">
    <citation type="submission" date="2018-06" db="EMBL/GenBank/DDBJ databases">
        <title>Whole genome sequencing of Candida tropicalis (genome annotated by CSBL at Korea University).</title>
        <authorList>
            <person name="Ahn J."/>
        </authorList>
    </citation>
    <scope>NUCLEOTIDE SEQUENCE [LARGE SCALE GENOMIC DNA]</scope>
    <source>
        <strain evidence="9 10">ATCC 20962</strain>
    </source>
</reference>
<dbReference type="InterPro" id="IPR036759">
    <property type="entry name" value="TPK_catalytic_sf"/>
</dbReference>
<dbReference type="OrthoDB" id="25149at2759"/>
<organism evidence="9 10">
    <name type="scientific">Candida viswanathii</name>
    <dbReference type="NCBI Taxonomy" id="5486"/>
    <lineage>
        <taxon>Eukaryota</taxon>
        <taxon>Fungi</taxon>
        <taxon>Dikarya</taxon>
        <taxon>Ascomycota</taxon>
        <taxon>Saccharomycotina</taxon>
        <taxon>Pichiomycetes</taxon>
        <taxon>Debaryomycetaceae</taxon>
        <taxon>Candida/Lodderomyces clade</taxon>
        <taxon>Candida</taxon>
    </lineage>
</organism>
<dbReference type="PANTHER" id="PTHR13622:SF8">
    <property type="entry name" value="THIAMIN PYROPHOSPHOKINASE 1"/>
    <property type="match status" value="1"/>
</dbReference>
<dbReference type="GO" id="GO:0030975">
    <property type="term" value="F:thiamine binding"/>
    <property type="evidence" value="ECO:0007669"/>
    <property type="project" value="UniProtKB-UniRule"/>
</dbReference>
<evidence type="ECO:0000256" key="5">
    <source>
        <dbReference type="ARBA" id="ARBA00022777"/>
    </source>
</evidence>
<dbReference type="Pfam" id="PF04265">
    <property type="entry name" value="TPK_B1_binding"/>
    <property type="match status" value="1"/>
</dbReference>
<dbReference type="InterPro" id="IPR006282">
    <property type="entry name" value="Thi_PPkinase"/>
</dbReference>
<dbReference type="GO" id="GO:0009229">
    <property type="term" value="P:thiamine diphosphate biosynthetic process"/>
    <property type="evidence" value="ECO:0007669"/>
    <property type="project" value="UniProtKB-UniRule"/>
</dbReference>
<dbReference type="GO" id="GO:0016301">
    <property type="term" value="F:kinase activity"/>
    <property type="evidence" value="ECO:0007669"/>
    <property type="project" value="UniProtKB-UniRule"/>
</dbReference>
<dbReference type="InterPro" id="IPR036371">
    <property type="entry name" value="TPK_B1-bd_sf"/>
</dbReference>
<evidence type="ECO:0000256" key="2">
    <source>
        <dbReference type="ARBA" id="ARBA00006785"/>
    </source>
</evidence>
<name>A0A367YF84_9ASCO</name>
<evidence type="ECO:0000256" key="4">
    <source>
        <dbReference type="ARBA" id="ARBA00022741"/>
    </source>
</evidence>
<evidence type="ECO:0000313" key="9">
    <source>
        <dbReference type="EMBL" id="RCK63681.1"/>
    </source>
</evidence>
<keyword evidence="5 7" id="KW-0418">Kinase</keyword>
<comment type="caution">
    <text evidence="9">The sequence shown here is derived from an EMBL/GenBank/DDBJ whole genome shotgun (WGS) entry which is preliminary data.</text>
</comment>
<keyword evidence="4 7" id="KW-0547">Nucleotide-binding</keyword>
<dbReference type="EC" id="2.7.6.2" evidence="7"/>
<dbReference type="SUPFAM" id="SSF63862">
    <property type="entry name" value="Thiamin pyrophosphokinase, substrate-binding domain"/>
    <property type="match status" value="1"/>
</dbReference>
<evidence type="ECO:0000256" key="1">
    <source>
        <dbReference type="ARBA" id="ARBA00005078"/>
    </source>
</evidence>
<keyword evidence="6 7" id="KW-0067">ATP-binding</keyword>
<dbReference type="UniPathway" id="UPA00060">
    <property type="reaction ID" value="UER00597"/>
</dbReference>
<dbReference type="PANTHER" id="PTHR13622">
    <property type="entry name" value="THIAMIN PYROPHOSPHOKINASE"/>
    <property type="match status" value="1"/>
</dbReference>
<dbReference type="GO" id="GO:0004788">
    <property type="term" value="F:thiamine diphosphokinase activity"/>
    <property type="evidence" value="ECO:0007669"/>
    <property type="project" value="UniProtKB-UniRule"/>
</dbReference>
<dbReference type="Gene3D" id="3.40.50.10240">
    <property type="entry name" value="Thiamin pyrophosphokinase, catalytic domain"/>
    <property type="match status" value="1"/>
</dbReference>